<dbReference type="InterPro" id="IPR047589">
    <property type="entry name" value="DUF11_rpt"/>
</dbReference>
<gene>
    <name evidence="3" type="ORF">GCM10008960_27780</name>
</gene>
<dbReference type="PANTHER" id="PTHR34819">
    <property type="entry name" value="LARGE CYSTEINE-RICH PERIPLASMIC PROTEIN OMCB"/>
    <property type="match status" value="1"/>
</dbReference>
<organism evidence="3 4">
    <name type="scientific">Deinococcus sedimenti</name>
    <dbReference type="NCBI Taxonomy" id="1867090"/>
    <lineage>
        <taxon>Bacteria</taxon>
        <taxon>Thermotogati</taxon>
        <taxon>Deinococcota</taxon>
        <taxon>Deinococci</taxon>
        <taxon>Deinococcales</taxon>
        <taxon>Deinococcaceae</taxon>
        <taxon>Deinococcus</taxon>
    </lineage>
</organism>
<dbReference type="EMBL" id="BMQN01000007">
    <property type="protein sequence ID" value="GGR99544.1"/>
    <property type="molecule type" value="Genomic_DNA"/>
</dbReference>
<dbReference type="RefSeq" id="WP_189073773.1">
    <property type="nucleotide sequence ID" value="NZ_BMQN01000007.1"/>
</dbReference>
<dbReference type="PANTHER" id="PTHR34819:SF3">
    <property type="entry name" value="CELL SURFACE PROTEIN"/>
    <property type="match status" value="1"/>
</dbReference>
<dbReference type="Gene3D" id="2.60.40.740">
    <property type="match status" value="1"/>
</dbReference>
<feature type="domain" description="DUF11" evidence="2">
    <location>
        <begin position="216"/>
        <end position="320"/>
    </location>
</feature>
<comment type="caution">
    <text evidence="3">The sequence shown here is derived from an EMBL/GenBank/DDBJ whole genome shotgun (WGS) entry which is preliminary data.</text>
</comment>
<keyword evidence="1" id="KW-0732">Signal</keyword>
<evidence type="ECO:0000259" key="2">
    <source>
        <dbReference type="Pfam" id="PF01345"/>
    </source>
</evidence>
<sequence>MHILITLRRLLPLAALSALSFAAANTCTPGTSWVQSFDSNASLGSIQNHTYVTDVNTVTNTAGKYTFWNSIDRTGNNGYALYLNVANFEGKNGALLTTPRVLFQQTVTVPAGSKVTYQNYARTHSTAPSQLRYEFVDPATGTLLASMNGSVLTTGYTVQKVPEFTVSGTQVTVKVLTLKDGVSGDANVLKLDDLTLSCVAQPQVTLTKGSSGPWTVGQSGATYTLTVKNSGSATTSGTVTAKDQLPAGISAPASFTAASGWSCTTSGSAVTCTGTPNLGAGASVALTVPVTVGSSAVGTITNRASVGGGGDPDPIPDPASCTTTSGQCATTTTTVTTPTPAPMCSKVYALTIASGGLSQNGVSINELDVTTNTVGTPVAALSGISAAATSATLAISPDARRFFVATDGDNRLRVYDTSLRTWLSGGTFTGVSGRLVRMAVTRSGTGYAMDGGGNLWSFPTGSSSGYAVKALGQVTSTSSGAPNFRDNGDFFADDSGKLYMVSAVTGSTNIDLWLITPGAASATAEYLGGFSNPAQDSQFNGIAAAPSGIYARDNLGRLVKLDLVNVTFTPVGSASLGSTDLASCTYPVLAPSLNAVKSVTKVAGTSGAKVQPGDTLEYRVVIRNSGTLPAGGVTFTDTLPAGTTYVPGSARVNGATSTVTNGAGTSLGGAAYPFAQPVGICSGPTTPCTTQVLRIDSTPAALDQEAVVTFRVTVNTPASYPADVRNIALVRYAGGPNGGVPSNEVVTPVSQPAKLTVVKTVQNLTAGGPVGTTGEGNPGDVLEYCIATTNVGGLNATNISFSDMVPANTAFRVGGFAAGQDIRVTTPAGTVYYTAAADGDAGLLSGGKVTVQAGNFVLAPTQTVTICFRASIQ</sequence>
<accession>A0ABQ2S6K4</accession>
<feature type="chain" id="PRO_5045118591" description="DUF11 domain-containing protein" evidence="1">
    <location>
        <begin position="23"/>
        <end position="873"/>
    </location>
</feature>
<dbReference type="NCBIfam" id="TIGR01451">
    <property type="entry name" value="B_ant_repeat"/>
    <property type="match status" value="2"/>
</dbReference>
<reference evidence="4" key="1">
    <citation type="journal article" date="2019" name="Int. J. Syst. Evol. Microbiol.">
        <title>The Global Catalogue of Microorganisms (GCM) 10K type strain sequencing project: providing services to taxonomists for standard genome sequencing and annotation.</title>
        <authorList>
            <consortium name="The Broad Institute Genomics Platform"/>
            <consortium name="The Broad Institute Genome Sequencing Center for Infectious Disease"/>
            <person name="Wu L."/>
            <person name="Ma J."/>
        </authorList>
    </citation>
    <scope>NUCLEOTIDE SEQUENCE [LARGE SCALE GENOMIC DNA]</scope>
    <source>
        <strain evidence="4">JCM 31405</strain>
    </source>
</reference>
<evidence type="ECO:0000313" key="3">
    <source>
        <dbReference type="EMBL" id="GGR99544.1"/>
    </source>
</evidence>
<protein>
    <recommendedName>
        <fullName evidence="2">DUF11 domain-containing protein</fullName>
    </recommendedName>
</protein>
<name>A0ABQ2S6K4_9DEIO</name>
<dbReference type="SUPFAM" id="SSF82171">
    <property type="entry name" value="DPP6 N-terminal domain-like"/>
    <property type="match status" value="1"/>
</dbReference>
<keyword evidence="4" id="KW-1185">Reference proteome</keyword>
<proteinExistence type="predicted"/>
<evidence type="ECO:0000256" key="1">
    <source>
        <dbReference type="SAM" id="SignalP"/>
    </source>
</evidence>
<dbReference type="InterPro" id="IPR051172">
    <property type="entry name" value="Chlamydia_OmcB"/>
</dbReference>
<feature type="signal peptide" evidence="1">
    <location>
        <begin position="1"/>
        <end position="22"/>
    </location>
</feature>
<dbReference type="InterPro" id="IPR001434">
    <property type="entry name" value="OmcB-like_DUF11"/>
</dbReference>
<feature type="domain" description="DUF11" evidence="2">
    <location>
        <begin position="599"/>
        <end position="662"/>
    </location>
</feature>
<dbReference type="Pfam" id="PF01345">
    <property type="entry name" value="DUF11"/>
    <property type="match status" value="2"/>
</dbReference>
<evidence type="ECO:0000313" key="4">
    <source>
        <dbReference type="Proteomes" id="UP000644548"/>
    </source>
</evidence>
<dbReference type="Proteomes" id="UP000644548">
    <property type="component" value="Unassembled WGS sequence"/>
</dbReference>